<evidence type="ECO:0000313" key="2">
    <source>
        <dbReference type="Proteomes" id="UP001172687"/>
    </source>
</evidence>
<protein>
    <recommendedName>
        <fullName evidence="3">Phage major capsid protein</fullName>
    </recommendedName>
</protein>
<name>A0ABT8HKA5_MYCAO</name>
<proteinExistence type="predicted"/>
<dbReference type="RefSeq" id="WP_301161675.1">
    <property type="nucleotide sequence ID" value="NZ_JAUHTC010000082.1"/>
</dbReference>
<organism evidence="1 2">
    <name type="scientific">Mycolicibacterium austroafricanum</name>
    <name type="common">Mycobacterium austroafricanum</name>
    <dbReference type="NCBI Taxonomy" id="39687"/>
    <lineage>
        <taxon>Bacteria</taxon>
        <taxon>Bacillati</taxon>
        <taxon>Actinomycetota</taxon>
        <taxon>Actinomycetes</taxon>
        <taxon>Mycobacteriales</taxon>
        <taxon>Mycobacteriaceae</taxon>
        <taxon>Mycolicibacterium</taxon>
    </lineage>
</organism>
<keyword evidence="2" id="KW-1185">Reference proteome</keyword>
<accession>A0ABT8HKA5</accession>
<dbReference type="EMBL" id="JAUHTC010000082">
    <property type="protein sequence ID" value="MDN4520712.1"/>
    <property type="molecule type" value="Genomic_DNA"/>
</dbReference>
<reference evidence="1" key="1">
    <citation type="submission" date="2023-07" db="EMBL/GenBank/DDBJ databases">
        <title>Degradation of tert-butanol by M. austroafricanum TBA100.</title>
        <authorList>
            <person name="Helbich S."/>
            <person name="Vainshtein Y."/>
        </authorList>
    </citation>
    <scope>NUCLEOTIDE SEQUENCE</scope>
    <source>
        <strain evidence="1">TBA100</strain>
    </source>
</reference>
<evidence type="ECO:0000313" key="1">
    <source>
        <dbReference type="EMBL" id="MDN4520712.1"/>
    </source>
</evidence>
<sequence length="377" mass="38925">MHKSLADELMERRAALINEARAIAQTGVAENRDLTADEQSTFDGLITQSDSLEQRAKQIHDGEKAAHELEESFRSVTGNYPGQPNASLCPALIVSPDNVQKHANAMAEGRSFGAVEEARALVQVNPSAANAMGGPQAWAQTGAREPRHLIAFAGIPVAQLTGVSATMPTYTLPSATAGVNESTAHGEVDGVVDLPLSALRYGRFSKVSAAVNAFVPVSNLVNLHAVAIAKDLDLKAVGAIETAASTPAAFNADVAGNVRANLLAVSAAVLADVSDLVIFGSPSDIALLGETSPTNGGDVASVTERFHGARLYPTLSATAGQVTIFHPASFLVFMSALQSASQIDPTDGSNSFGQWLHATAPGQGLSGSAKAVDVVTP</sequence>
<gene>
    <name evidence="1" type="ORF">QYF68_23265</name>
</gene>
<evidence type="ECO:0008006" key="3">
    <source>
        <dbReference type="Google" id="ProtNLM"/>
    </source>
</evidence>
<comment type="caution">
    <text evidence="1">The sequence shown here is derived from an EMBL/GenBank/DDBJ whole genome shotgun (WGS) entry which is preliminary data.</text>
</comment>
<dbReference type="Proteomes" id="UP001172687">
    <property type="component" value="Unassembled WGS sequence"/>
</dbReference>